<evidence type="ECO:0000313" key="1">
    <source>
        <dbReference type="EMBL" id="CAG8641289.1"/>
    </source>
</evidence>
<reference evidence="1" key="1">
    <citation type="submission" date="2021-06" db="EMBL/GenBank/DDBJ databases">
        <authorList>
            <person name="Kallberg Y."/>
            <person name="Tangrot J."/>
            <person name="Rosling A."/>
        </authorList>
    </citation>
    <scope>NUCLEOTIDE SEQUENCE</scope>
    <source>
        <strain evidence="1">BR232B</strain>
    </source>
</reference>
<dbReference type="AlphaFoldDB" id="A0A9N9DK46"/>
<sequence>MRYEIPSNFTVRCVHPCGQPTSAIGNDSKGIAGIFYECRRQSALAGSLDKPRRAARSFHRKWKKHQNLPIARERFACMLSRCLYDLDKSYRRLDQRFVLLYFSYYALNPVKFSNWTLETPPVRVGRQVDRLLEVNAVFRWSADNLKNNNLVRTIEQRWKPNKLGSSLTQTGITDMLSVHDEVGFVNENRETKR</sequence>
<protein>
    <submittedName>
        <fullName evidence="1">4907_t:CDS:1</fullName>
    </submittedName>
</protein>
<proteinExistence type="predicted"/>
<gene>
    <name evidence="1" type="ORF">PBRASI_LOCUS9787</name>
</gene>
<keyword evidence="2" id="KW-1185">Reference proteome</keyword>
<comment type="caution">
    <text evidence="1">The sequence shown here is derived from an EMBL/GenBank/DDBJ whole genome shotgun (WGS) entry which is preliminary data.</text>
</comment>
<dbReference type="Proteomes" id="UP000789739">
    <property type="component" value="Unassembled WGS sequence"/>
</dbReference>
<accession>A0A9N9DK46</accession>
<dbReference type="EMBL" id="CAJVPI010002336">
    <property type="protein sequence ID" value="CAG8641289.1"/>
    <property type="molecule type" value="Genomic_DNA"/>
</dbReference>
<evidence type="ECO:0000313" key="2">
    <source>
        <dbReference type="Proteomes" id="UP000789739"/>
    </source>
</evidence>
<organism evidence="1 2">
    <name type="scientific">Paraglomus brasilianum</name>
    <dbReference type="NCBI Taxonomy" id="144538"/>
    <lineage>
        <taxon>Eukaryota</taxon>
        <taxon>Fungi</taxon>
        <taxon>Fungi incertae sedis</taxon>
        <taxon>Mucoromycota</taxon>
        <taxon>Glomeromycotina</taxon>
        <taxon>Glomeromycetes</taxon>
        <taxon>Paraglomerales</taxon>
        <taxon>Paraglomeraceae</taxon>
        <taxon>Paraglomus</taxon>
    </lineage>
</organism>
<name>A0A9N9DK46_9GLOM</name>